<dbReference type="Gene3D" id="1.20.120.310">
    <property type="entry name" value="ERV/ALR sulfhydryl oxidase domain"/>
    <property type="match status" value="1"/>
</dbReference>
<evidence type="ECO:0000256" key="7">
    <source>
        <dbReference type="SAM" id="Phobius"/>
    </source>
</evidence>
<keyword evidence="5" id="KW-0560">Oxidoreductase</keyword>
<evidence type="ECO:0000256" key="1">
    <source>
        <dbReference type="ARBA" id="ARBA00001974"/>
    </source>
</evidence>
<dbReference type="GO" id="GO:0005739">
    <property type="term" value="C:mitochondrion"/>
    <property type="evidence" value="ECO:0007669"/>
    <property type="project" value="TreeGrafter"/>
</dbReference>
<dbReference type="Pfam" id="PF04777">
    <property type="entry name" value="Evr1_Alr"/>
    <property type="match status" value="1"/>
</dbReference>
<feature type="transmembrane region" description="Helical" evidence="7">
    <location>
        <begin position="128"/>
        <end position="149"/>
    </location>
</feature>
<dbReference type="PANTHER" id="PTHR12645:SF0">
    <property type="entry name" value="FAD-LINKED SULFHYDRYL OXIDASE ALR"/>
    <property type="match status" value="1"/>
</dbReference>
<evidence type="ECO:0000256" key="5">
    <source>
        <dbReference type="ARBA" id="ARBA00023002"/>
    </source>
</evidence>
<accession>A0A6C0IBL6</accession>
<organism evidence="9">
    <name type="scientific">viral metagenome</name>
    <dbReference type="NCBI Taxonomy" id="1070528"/>
    <lineage>
        <taxon>unclassified sequences</taxon>
        <taxon>metagenomes</taxon>
        <taxon>organismal metagenomes</taxon>
    </lineage>
</organism>
<keyword evidence="7" id="KW-0812">Transmembrane</keyword>
<evidence type="ECO:0000313" key="9">
    <source>
        <dbReference type="EMBL" id="QHT89785.1"/>
    </source>
</evidence>
<dbReference type="EMBL" id="MN740152">
    <property type="protein sequence ID" value="QHT89785.1"/>
    <property type="molecule type" value="Genomic_DNA"/>
</dbReference>
<proteinExistence type="predicted"/>
<dbReference type="GO" id="GO:0050660">
    <property type="term" value="F:flavin adenine dinucleotide binding"/>
    <property type="evidence" value="ECO:0007669"/>
    <property type="project" value="TreeGrafter"/>
</dbReference>
<evidence type="ECO:0000256" key="6">
    <source>
        <dbReference type="ARBA" id="ARBA00023157"/>
    </source>
</evidence>
<keyword evidence="3" id="KW-0285">Flavoprotein</keyword>
<feature type="domain" description="ERV/ALR sulfhydryl oxidase" evidence="8">
    <location>
        <begin position="1"/>
        <end position="103"/>
    </location>
</feature>
<dbReference type="AlphaFoldDB" id="A0A6C0IBL6"/>
<dbReference type="GO" id="GO:0016971">
    <property type="term" value="F:flavin-dependent sulfhydryl oxidase activity"/>
    <property type="evidence" value="ECO:0007669"/>
    <property type="project" value="InterPro"/>
</dbReference>
<dbReference type="SUPFAM" id="SSF69000">
    <property type="entry name" value="FAD-dependent thiol oxidase"/>
    <property type="match status" value="1"/>
</dbReference>
<evidence type="ECO:0000256" key="2">
    <source>
        <dbReference type="ARBA" id="ARBA00012512"/>
    </source>
</evidence>
<evidence type="ECO:0000256" key="4">
    <source>
        <dbReference type="ARBA" id="ARBA00022827"/>
    </source>
</evidence>
<evidence type="ECO:0000256" key="3">
    <source>
        <dbReference type="ARBA" id="ARBA00022630"/>
    </source>
</evidence>
<dbReference type="EC" id="1.8.3.2" evidence="2"/>
<dbReference type="InterPro" id="IPR017905">
    <property type="entry name" value="ERV/ALR_sulphydryl_oxidase"/>
</dbReference>
<evidence type="ECO:0000259" key="8">
    <source>
        <dbReference type="PROSITE" id="PS51324"/>
    </source>
</evidence>
<name>A0A6C0IBL6_9ZZZZ</name>
<dbReference type="InterPro" id="IPR039799">
    <property type="entry name" value="ALR/ERV"/>
</dbReference>
<keyword evidence="6" id="KW-1015">Disulfide bond</keyword>
<reference evidence="9" key="1">
    <citation type="journal article" date="2020" name="Nature">
        <title>Giant virus diversity and host interactions through global metagenomics.</title>
        <authorList>
            <person name="Schulz F."/>
            <person name="Roux S."/>
            <person name="Paez-Espino D."/>
            <person name="Jungbluth S."/>
            <person name="Walsh D.A."/>
            <person name="Denef V.J."/>
            <person name="McMahon K.D."/>
            <person name="Konstantinidis K.T."/>
            <person name="Eloe-Fadrosh E.A."/>
            <person name="Kyrpides N.C."/>
            <person name="Woyke T."/>
        </authorList>
    </citation>
    <scope>NUCLEOTIDE SEQUENCE</scope>
    <source>
        <strain evidence="9">GVMAG-M-3300023184-62</strain>
    </source>
</reference>
<keyword evidence="7" id="KW-0472">Membrane</keyword>
<dbReference type="InterPro" id="IPR036774">
    <property type="entry name" value="ERV/ALR_sulphydryl_oxid_sf"/>
</dbReference>
<protein>
    <recommendedName>
        <fullName evidence="2">thiol oxidase</fullName>
        <ecNumber evidence="2">1.8.3.2</ecNumber>
    </recommendedName>
</protein>
<dbReference type="PANTHER" id="PTHR12645">
    <property type="entry name" value="ALR/ERV"/>
    <property type="match status" value="1"/>
</dbReference>
<keyword evidence="4" id="KW-0274">FAD</keyword>
<dbReference type="PROSITE" id="PS51324">
    <property type="entry name" value="ERV_ALR"/>
    <property type="match status" value="1"/>
</dbReference>
<keyword evidence="7" id="KW-1133">Transmembrane helix</keyword>
<comment type="cofactor">
    <cofactor evidence="1">
        <name>FAD</name>
        <dbReference type="ChEBI" id="CHEBI:57692"/>
    </cofactor>
</comment>
<sequence>MHISPEVWGPFFWNTMHFAALGYPKEPTYADKRAAKEFYEALTRLIPCSVCREHYTAHLKESPISVSLDTRADLFKWTVAIHNKVNKMLNKPEKTEQEVIHYYSELGNRGRSPIWNSDDLTEINTRSYLKGVTTGVGAIIVVGTILYFVHWKN</sequence>